<evidence type="ECO:0000259" key="3">
    <source>
        <dbReference type="PROSITE" id="PS50127"/>
    </source>
</evidence>
<protein>
    <submittedName>
        <fullName evidence="4">Ubiquitin-conjugating enzyme E2 J2</fullName>
    </submittedName>
</protein>
<feature type="region of interest" description="Disordered" evidence="1">
    <location>
        <begin position="26"/>
        <end position="78"/>
    </location>
</feature>
<dbReference type="EMBL" id="LSRX01000666">
    <property type="protein sequence ID" value="OLP91424.1"/>
    <property type="molecule type" value="Genomic_DNA"/>
</dbReference>
<evidence type="ECO:0000313" key="5">
    <source>
        <dbReference type="Proteomes" id="UP000186817"/>
    </source>
</evidence>
<accession>A0A1Q9D8A4</accession>
<organism evidence="4 5">
    <name type="scientific">Symbiodinium microadriaticum</name>
    <name type="common">Dinoflagellate</name>
    <name type="synonym">Zooxanthella microadriatica</name>
    <dbReference type="NCBI Taxonomy" id="2951"/>
    <lineage>
        <taxon>Eukaryota</taxon>
        <taxon>Sar</taxon>
        <taxon>Alveolata</taxon>
        <taxon>Dinophyceae</taxon>
        <taxon>Suessiales</taxon>
        <taxon>Symbiodiniaceae</taxon>
        <taxon>Symbiodinium</taxon>
    </lineage>
</organism>
<reference evidence="4 5" key="1">
    <citation type="submission" date="2016-02" db="EMBL/GenBank/DDBJ databases">
        <title>Genome analysis of coral dinoflagellate symbionts highlights evolutionary adaptations to a symbiotic lifestyle.</title>
        <authorList>
            <person name="Aranda M."/>
            <person name="Li Y."/>
            <person name="Liew Y.J."/>
            <person name="Baumgarten S."/>
            <person name="Simakov O."/>
            <person name="Wilson M."/>
            <person name="Piel J."/>
            <person name="Ashoor H."/>
            <person name="Bougouffa S."/>
            <person name="Bajic V.B."/>
            <person name="Ryu T."/>
            <person name="Ravasi T."/>
            <person name="Bayer T."/>
            <person name="Micklem G."/>
            <person name="Kim H."/>
            <person name="Bhak J."/>
            <person name="Lajeunesse T.C."/>
            <person name="Voolstra C.R."/>
        </authorList>
    </citation>
    <scope>NUCLEOTIDE SEQUENCE [LARGE SCALE GENOMIC DNA]</scope>
    <source>
        <strain evidence="4 5">CCMP2467</strain>
    </source>
</reference>
<dbReference type="Pfam" id="PF00179">
    <property type="entry name" value="UQ_con"/>
    <property type="match status" value="1"/>
</dbReference>
<feature type="domain" description="UBC core" evidence="3">
    <location>
        <begin position="378"/>
        <end position="548"/>
    </location>
</feature>
<keyword evidence="5" id="KW-1185">Reference proteome</keyword>
<feature type="compositionally biased region" description="Basic and acidic residues" evidence="1">
    <location>
        <begin position="574"/>
        <end position="583"/>
    </location>
</feature>
<keyword evidence="2" id="KW-0732">Signal</keyword>
<dbReference type="CDD" id="cd02440">
    <property type="entry name" value="AdoMet_MTases"/>
    <property type="match status" value="1"/>
</dbReference>
<dbReference type="CDD" id="cd23799">
    <property type="entry name" value="UBCc_UBE2J"/>
    <property type="match status" value="1"/>
</dbReference>
<evidence type="ECO:0000256" key="1">
    <source>
        <dbReference type="SAM" id="MobiDB-lite"/>
    </source>
</evidence>
<evidence type="ECO:0000313" key="4">
    <source>
        <dbReference type="EMBL" id="OLP91424.1"/>
    </source>
</evidence>
<gene>
    <name evidence="4" type="primary">UBE2J2</name>
    <name evidence="4" type="ORF">AK812_SmicGene26896</name>
</gene>
<dbReference type="InterPro" id="IPR029063">
    <property type="entry name" value="SAM-dependent_MTases_sf"/>
</dbReference>
<dbReference type="PANTHER" id="PTHR14614">
    <property type="entry name" value="HEPATOCELLULAR CARCINOMA-ASSOCIATED ANTIGEN"/>
    <property type="match status" value="1"/>
</dbReference>
<dbReference type="InterPro" id="IPR016135">
    <property type="entry name" value="UBQ-conjugating_enzyme/RWD"/>
</dbReference>
<dbReference type="OrthoDB" id="424985at2759"/>
<feature type="region of interest" description="Disordered" evidence="1">
    <location>
        <begin position="323"/>
        <end position="357"/>
    </location>
</feature>
<dbReference type="Gene3D" id="3.10.110.10">
    <property type="entry name" value="Ubiquitin Conjugating Enzyme"/>
    <property type="match status" value="1"/>
</dbReference>
<dbReference type="InterPro" id="IPR000608">
    <property type="entry name" value="UBC"/>
</dbReference>
<dbReference type="PROSITE" id="PS50127">
    <property type="entry name" value="UBC_2"/>
    <property type="match status" value="1"/>
</dbReference>
<dbReference type="PANTHER" id="PTHR14614:SF163">
    <property type="entry name" value="METHYLTRANSFERASE SMALL DOMAIN-CONTAINING PROTEIN"/>
    <property type="match status" value="1"/>
</dbReference>
<sequence>MITRRRNLLLAAGVLTAMSCFGWAAAGFDPGPPRTKPSKPVKKGRAKGFGAAPAASGTRRVSREEQRRQQRLGKDPSMNDARKVLDISRFAREVEAGAGTVSDIVWPAEQVLAEILLQRKELWQARGLCEIGAGLGLAGIAAAKLGAPKVLISDRDSLVLELSKQSAQRNGVADRVTTAAFDWSDKDSWPPAFGGMIAAADVLYDKEVVAWLVDLIIHFAGPALLMEPDNVERRQLGSVSYFEEIARSRGLAVKTETCFSPSQPSSPMLLISVDQAVATCHKFTDCSPSSMTDCRGLSEDEAKMLLELELLAAGATLATVPKTSLAPFDPQERPRSRRNLGSRMRAVKEEEEGTAQNTSFNIEVEYEADWTQEEGDGAAAMRPAETGRAIFCGSSDVSTATSSSAWPEDLQERLDAEEDEVHLRQKELAGRSERRSVYEGKLVFPREYPLKPPAIYMLTPSGRFDINTRLCLSMSDFHPESWNPSWRIESILVGLVSFMLDPSEPRTTGGMHTSEGKRRDYARASFAFNTARPEFCQLFPEFCDECKRSGDGCFSLAADATASAEASETTGTTDKAEARGRRCGHNRDLAEEVTGQSAVAQPQVRILVRSAVAETKPCDEGRPAKKAVPCHQQEEDPWVSGLDPWAAATLPRATQKGQMSEPRRTSAPNGKGRRGNSRN</sequence>
<dbReference type="PROSITE" id="PS51257">
    <property type="entry name" value="PROKAR_LIPOPROTEIN"/>
    <property type="match status" value="1"/>
</dbReference>
<dbReference type="Gene3D" id="3.40.50.150">
    <property type="entry name" value="Vaccinia Virus protein VP39"/>
    <property type="match status" value="1"/>
</dbReference>
<dbReference type="AlphaFoldDB" id="A0A1Q9D8A4"/>
<dbReference type="Proteomes" id="UP000186817">
    <property type="component" value="Unassembled WGS sequence"/>
</dbReference>
<proteinExistence type="predicted"/>
<dbReference type="Pfam" id="PF10294">
    <property type="entry name" value="Methyltransf_16"/>
    <property type="match status" value="1"/>
</dbReference>
<feature type="compositionally biased region" description="Low complexity" evidence="1">
    <location>
        <begin position="564"/>
        <end position="573"/>
    </location>
</feature>
<comment type="caution">
    <text evidence="4">The sequence shown here is derived from an EMBL/GenBank/DDBJ whole genome shotgun (WGS) entry which is preliminary data.</text>
</comment>
<dbReference type="InterPro" id="IPR019410">
    <property type="entry name" value="Methyltransf_16"/>
</dbReference>
<dbReference type="SMART" id="SM00212">
    <property type="entry name" value="UBCc"/>
    <property type="match status" value="1"/>
</dbReference>
<dbReference type="SUPFAM" id="SSF54495">
    <property type="entry name" value="UBC-like"/>
    <property type="match status" value="1"/>
</dbReference>
<feature type="chain" id="PRO_5012299729" evidence="2">
    <location>
        <begin position="27"/>
        <end position="679"/>
    </location>
</feature>
<feature type="region of interest" description="Disordered" evidence="1">
    <location>
        <begin position="616"/>
        <end position="679"/>
    </location>
</feature>
<feature type="compositionally biased region" description="Basic residues" evidence="1">
    <location>
        <begin position="36"/>
        <end position="46"/>
    </location>
</feature>
<evidence type="ECO:0000256" key="2">
    <source>
        <dbReference type="SAM" id="SignalP"/>
    </source>
</evidence>
<feature type="region of interest" description="Disordered" evidence="1">
    <location>
        <begin position="564"/>
        <end position="583"/>
    </location>
</feature>
<name>A0A1Q9D8A4_SYMMI</name>
<feature type="signal peptide" evidence="2">
    <location>
        <begin position="1"/>
        <end position="26"/>
    </location>
</feature>
<dbReference type="SUPFAM" id="SSF53335">
    <property type="entry name" value="S-adenosyl-L-methionine-dependent methyltransferases"/>
    <property type="match status" value="1"/>
</dbReference>
<feature type="compositionally biased region" description="Basic and acidic residues" evidence="1">
    <location>
        <begin position="61"/>
        <end position="74"/>
    </location>
</feature>